<keyword evidence="2" id="KW-1185">Reference proteome</keyword>
<name>A0ABT0BN69_9SPHN</name>
<reference evidence="1 2" key="1">
    <citation type="submission" date="2022-04" db="EMBL/GenBank/DDBJ databases">
        <title>Identification of a novel bacterium isolated from mangrove sediments.</title>
        <authorList>
            <person name="Pan X."/>
        </authorList>
    </citation>
    <scope>NUCLEOTIDE SEQUENCE [LARGE SCALE GENOMIC DNA]</scope>
    <source>
        <strain evidence="1 2">B2638</strain>
    </source>
</reference>
<dbReference type="NCBIfam" id="TIGR02241">
    <property type="entry name" value="conserved hypothetical phage tail region protein"/>
    <property type="match status" value="1"/>
</dbReference>
<sequence length="189" mass="20561">MPISIPSGEDRQVLYGNFAFHLQFVPNEAGFAPAQGLSEEILGAFSDVSGLEATMEHKAVNQGGDNYGSRMLAGRVSFATVTLKRGIARSQSLWRWWSMFAGADMRDDAKPIRANRCDVLIGLIAPRGRSASDEEADTPPERRAVIGWKLENAMPVKFRVGDLSAKGGEIAIEELHLVHEGLHMVGVVS</sequence>
<proteinExistence type="predicted"/>
<protein>
    <submittedName>
        <fullName evidence="1">Phage tail protein</fullName>
    </submittedName>
</protein>
<dbReference type="PANTHER" id="PTHR38009">
    <property type="entry name" value="CONSERVED HYPOTHETICAL PHAGE TAIL PROTEIN"/>
    <property type="match status" value="1"/>
</dbReference>
<comment type="caution">
    <text evidence="1">The sequence shown here is derived from an EMBL/GenBank/DDBJ whole genome shotgun (WGS) entry which is preliminary data.</text>
</comment>
<dbReference type="Proteomes" id="UP001202281">
    <property type="component" value="Unassembled WGS sequence"/>
</dbReference>
<dbReference type="EMBL" id="JALHLG010000005">
    <property type="protein sequence ID" value="MCJ2186491.1"/>
    <property type="molecule type" value="Genomic_DNA"/>
</dbReference>
<dbReference type="Pfam" id="PF06841">
    <property type="entry name" value="Phage_T4_gp19"/>
    <property type="match status" value="1"/>
</dbReference>
<organism evidence="1 2">
    <name type="scientific">Novosphingobium beihaiensis</name>
    <dbReference type="NCBI Taxonomy" id="2930389"/>
    <lineage>
        <taxon>Bacteria</taxon>
        <taxon>Pseudomonadati</taxon>
        <taxon>Pseudomonadota</taxon>
        <taxon>Alphaproteobacteria</taxon>
        <taxon>Sphingomonadales</taxon>
        <taxon>Sphingomonadaceae</taxon>
        <taxon>Novosphingobium</taxon>
    </lineage>
</organism>
<evidence type="ECO:0000313" key="1">
    <source>
        <dbReference type="EMBL" id="MCJ2186491.1"/>
    </source>
</evidence>
<evidence type="ECO:0000313" key="2">
    <source>
        <dbReference type="Proteomes" id="UP001202281"/>
    </source>
</evidence>
<dbReference type="InterPro" id="IPR011747">
    <property type="entry name" value="CHP02241"/>
</dbReference>
<dbReference type="PANTHER" id="PTHR38009:SF1">
    <property type="entry name" value="CONSERVED HYPOTHETICAL PHAGE TAIL PROTEIN"/>
    <property type="match status" value="1"/>
</dbReference>
<accession>A0ABT0BN69</accession>
<dbReference type="InterPro" id="IPR010667">
    <property type="entry name" value="Phage_T4_Gp19"/>
</dbReference>
<dbReference type="RefSeq" id="WP_243918912.1">
    <property type="nucleotide sequence ID" value="NZ_JALHLG010000005.1"/>
</dbReference>
<gene>
    <name evidence="1" type="ORF">MTR66_06650</name>
</gene>